<dbReference type="InterPro" id="IPR000409">
    <property type="entry name" value="BEACH_dom"/>
</dbReference>
<dbReference type="InterPro" id="IPR050865">
    <property type="entry name" value="BEACH_Domain"/>
</dbReference>
<dbReference type="SMART" id="SM01026">
    <property type="entry name" value="Beach"/>
    <property type="match status" value="1"/>
</dbReference>
<dbReference type="PANTHER" id="PTHR13743:SF86">
    <property type="entry name" value="LYSOSOMAL-TRAFFICKING REGULATOR"/>
    <property type="match status" value="1"/>
</dbReference>
<proteinExistence type="predicted"/>
<dbReference type="PANTHER" id="PTHR13743">
    <property type="entry name" value="BEIGE/BEACH-RELATED"/>
    <property type="match status" value="1"/>
</dbReference>
<dbReference type="EMBL" id="AZBU02000004">
    <property type="protein sequence ID" value="TKR81119.1"/>
    <property type="molecule type" value="Genomic_DNA"/>
</dbReference>
<dbReference type="OrthoDB" id="26681at2759"/>
<dbReference type="CDD" id="cd06071">
    <property type="entry name" value="Beach"/>
    <property type="match status" value="1"/>
</dbReference>
<sequence length="374" mass="42835">MHLNTFAGRSYNDLMQYPIMPFIISDFKSVVLDLESPSVYRNLAKPMAIQDKTMEDHYLRNFHCLESESRKHSPEGTSIVNFGPYHSHYSNSGIVVHYLVRLSPFTNIALEYQDNNFDIADRLFNSIETTWRLASSESTTDFKEAIPEFFYLPEFLQNLNKLDLGVKQNGDRVDNVILPQWCPQRDNALGYRLFCFIHRQALESSLVTSSLHNWIDLIFGYKQTGEASVKAINVFHPATYRDKKLELNGSIEHDELSVSALRTMVRTYGQMAIQLFSSPHLPHLNPRSSSANILAEKQRVPPNLFSTISGLRWGEFVGSPDGASGRISLVMTIQIHEKIERLFPFTDNIARCGGLPPKTIIWHKYSRERNYGIL</sequence>
<protein>
    <recommendedName>
        <fullName evidence="1">BEACH domain-containing protein</fullName>
    </recommendedName>
</protein>
<dbReference type="SUPFAM" id="SSF81837">
    <property type="entry name" value="BEACH domain"/>
    <property type="match status" value="1"/>
</dbReference>
<reference evidence="2" key="3">
    <citation type="journal article" date="2019" name="G3 (Bethesda)">
        <title>Hybrid Assembly of the Genome of the Entomopathogenic Nematode Steinernema carpocapsae Identifies the X-Chromosome.</title>
        <authorList>
            <person name="Serra L."/>
            <person name="Macchietto M."/>
            <person name="Macias-Munoz A."/>
            <person name="McGill C.J."/>
            <person name="Rodriguez I.M."/>
            <person name="Rodriguez B."/>
            <person name="Murad R."/>
            <person name="Mortazavi A."/>
        </authorList>
    </citation>
    <scope>NUCLEOTIDE SEQUENCE</scope>
    <source>
        <strain evidence="2">ALL</strain>
    </source>
</reference>
<evidence type="ECO:0000259" key="1">
    <source>
        <dbReference type="PROSITE" id="PS50197"/>
    </source>
</evidence>
<organism evidence="2">
    <name type="scientific">Steinernema carpocapsae</name>
    <name type="common">Entomopathogenic nematode</name>
    <dbReference type="NCBI Taxonomy" id="34508"/>
    <lineage>
        <taxon>Eukaryota</taxon>
        <taxon>Metazoa</taxon>
        <taxon>Ecdysozoa</taxon>
        <taxon>Nematoda</taxon>
        <taxon>Chromadorea</taxon>
        <taxon>Rhabditida</taxon>
        <taxon>Tylenchina</taxon>
        <taxon>Panagrolaimomorpha</taxon>
        <taxon>Strongyloidoidea</taxon>
        <taxon>Steinernematidae</taxon>
        <taxon>Steinernema</taxon>
    </lineage>
</organism>
<name>A0A4U5NDT3_STECR</name>
<reference evidence="2" key="1">
    <citation type="submission" date="2013-11" db="EMBL/GenBank/DDBJ databases">
        <authorList>
            <person name="Sternberg P."/>
            <person name="Dillman A."/>
            <person name="Macchietto M."/>
        </authorList>
    </citation>
    <scope>NUCLEOTIDE SEQUENCE</scope>
    <source>
        <strain evidence="2">ALL</strain>
    </source>
</reference>
<accession>A0A4U5NDT3</accession>
<dbReference type="Pfam" id="PF02138">
    <property type="entry name" value="Beach"/>
    <property type="match status" value="1"/>
</dbReference>
<comment type="caution">
    <text evidence="2">The sequence shown here is derived from an EMBL/GenBank/DDBJ whole genome shotgun (WGS) entry which is preliminary data.</text>
</comment>
<dbReference type="PROSITE" id="PS50197">
    <property type="entry name" value="BEACH"/>
    <property type="match status" value="1"/>
</dbReference>
<dbReference type="AlphaFoldDB" id="A0A4U5NDT3"/>
<evidence type="ECO:0000313" key="2">
    <source>
        <dbReference type="EMBL" id="TKR81119.1"/>
    </source>
</evidence>
<reference evidence="2" key="2">
    <citation type="journal article" date="2015" name="Genome Biol.">
        <title>Comparative genomics of Steinernema reveals deeply conserved gene regulatory networks.</title>
        <authorList>
            <person name="Dillman A.R."/>
            <person name="Macchietto M."/>
            <person name="Porter C.F."/>
            <person name="Rogers A."/>
            <person name="Williams B."/>
            <person name="Antoshechkin I."/>
            <person name="Lee M.M."/>
            <person name="Goodwin Z."/>
            <person name="Lu X."/>
            <person name="Lewis E.E."/>
            <person name="Goodrich-Blair H."/>
            <person name="Stock S.P."/>
            <person name="Adams B.J."/>
            <person name="Sternberg P.W."/>
            <person name="Mortazavi A."/>
        </authorList>
    </citation>
    <scope>NUCLEOTIDE SEQUENCE [LARGE SCALE GENOMIC DNA]</scope>
    <source>
        <strain evidence="2">ALL</strain>
    </source>
</reference>
<gene>
    <name evidence="2" type="ORF">L596_015053</name>
</gene>
<feature type="domain" description="BEACH" evidence="1">
    <location>
        <begin position="1"/>
        <end position="283"/>
    </location>
</feature>
<dbReference type="Gene3D" id="1.10.1540.10">
    <property type="entry name" value="BEACH domain"/>
    <property type="match status" value="1"/>
</dbReference>
<dbReference type="InterPro" id="IPR036372">
    <property type="entry name" value="BEACH_dom_sf"/>
</dbReference>